<dbReference type="EMBL" id="DXBY01000048">
    <property type="protein sequence ID" value="HIZ34590.1"/>
    <property type="molecule type" value="Genomic_DNA"/>
</dbReference>
<reference evidence="3" key="2">
    <citation type="submission" date="2021-04" db="EMBL/GenBank/DDBJ databases">
        <authorList>
            <person name="Gilroy R."/>
        </authorList>
    </citation>
    <scope>NUCLEOTIDE SEQUENCE</scope>
    <source>
        <strain evidence="3">ChiGjej4B4-7305</strain>
    </source>
</reference>
<comment type="similarity">
    <text evidence="1">Belongs to the F420H(2)-dependent quinone reductase family.</text>
</comment>
<reference evidence="3" key="1">
    <citation type="journal article" date="2021" name="PeerJ">
        <title>Extensive microbial diversity within the chicken gut microbiome revealed by metagenomics and culture.</title>
        <authorList>
            <person name="Gilroy R."/>
            <person name="Ravi A."/>
            <person name="Getino M."/>
            <person name="Pursley I."/>
            <person name="Horton D.L."/>
            <person name="Alikhan N.F."/>
            <person name="Baker D."/>
            <person name="Gharbi K."/>
            <person name="Hall N."/>
            <person name="Watson M."/>
            <person name="Adriaenssens E.M."/>
            <person name="Foster-Nyarko E."/>
            <person name="Jarju S."/>
            <person name="Secka A."/>
            <person name="Antonio M."/>
            <person name="Oren A."/>
            <person name="Chaudhuri R.R."/>
            <person name="La Ragione R."/>
            <person name="Hildebrand F."/>
            <person name="Pallen M.J."/>
        </authorList>
    </citation>
    <scope>NUCLEOTIDE SEQUENCE</scope>
    <source>
        <strain evidence="3">ChiGjej4B4-7305</strain>
    </source>
</reference>
<gene>
    <name evidence="3" type="ORF">H9815_02340</name>
</gene>
<dbReference type="InterPro" id="IPR012349">
    <property type="entry name" value="Split_barrel_FMN-bd"/>
</dbReference>
<protein>
    <submittedName>
        <fullName evidence="3">Nitroreductase family deazaflavin-dependent oxidoreductase</fullName>
    </submittedName>
</protein>
<dbReference type="Proteomes" id="UP000824037">
    <property type="component" value="Unassembled WGS sequence"/>
</dbReference>
<evidence type="ECO:0000256" key="1">
    <source>
        <dbReference type="ARBA" id="ARBA00008710"/>
    </source>
</evidence>
<dbReference type="NCBIfam" id="TIGR00026">
    <property type="entry name" value="hi_GC_TIGR00026"/>
    <property type="match status" value="1"/>
</dbReference>
<dbReference type="PANTHER" id="PTHR39428">
    <property type="entry name" value="F420H(2)-DEPENDENT QUINONE REDUCTASE RV1261C"/>
    <property type="match status" value="1"/>
</dbReference>
<dbReference type="Gene3D" id="2.30.110.10">
    <property type="entry name" value="Electron Transport, Fmn-binding Protein, Chain A"/>
    <property type="match status" value="1"/>
</dbReference>
<dbReference type="AlphaFoldDB" id="A0A9D2EC42"/>
<dbReference type="Pfam" id="PF04075">
    <property type="entry name" value="F420H2_quin_red"/>
    <property type="match status" value="1"/>
</dbReference>
<dbReference type="InterPro" id="IPR004378">
    <property type="entry name" value="F420H2_quin_Rdtase"/>
</dbReference>
<comment type="caution">
    <text evidence="3">The sequence shown here is derived from an EMBL/GenBank/DDBJ whole genome shotgun (WGS) entry which is preliminary data.</text>
</comment>
<accession>A0A9D2EC42</accession>
<name>A0A9D2EC42_9MICO</name>
<evidence type="ECO:0000313" key="4">
    <source>
        <dbReference type="Proteomes" id="UP000824037"/>
    </source>
</evidence>
<comment type="catalytic activity">
    <reaction evidence="2">
        <text>oxidized coenzyme F420-(gamma-L-Glu)(n) + a quinol + H(+) = reduced coenzyme F420-(gamma-L-Glu)(n) + a quinone</text>
        <dbReference type="Rhea" id="RHEA:39663"/>
        <dbReference type="Rhea" id="RHEA-COMP:12939"/>
        <dbReference type="Rhea" id="RHEA-COMP:14378"/>
        <dbReference type="ChEBI" id="CHEBI:15378"/>
        <dbReference type="ChEBI" id="CHEBI:24646"/>
        <dbReference type="ChEBI" id="CHEBI:132124"/>
        <dbReference type="ChEBI" id="CHEBI:133980"/>
        <dbReference type="ChEBI" id="CHEBI:139511"/>
    </reaction>
</comment>
<evidence type="ECO:0000313" key="3">
    <source>
        <dbReference type="EMBL" id="HIZ34590.1"/>
    </source>
</evidence>
<sequence>MAQSEADRNDYIPPADGWVRGQLDAIDNAGGDTSVVQVQRRPVVVVTMLGARSGRPRRVPLMRVEHDGRYLAVGSKGGAAADPQWVANIRTHPDQISVLDGTTQTPMTSRKLTGAERALWWERAVAAFPSYANYQEKTGRQIPIFLLEPR</sequence>
<organism evidence="3 4">
    <name type="scientific">Candidatus Ruania gallistercoris</name>
    <dbReference type="NCBI Taxonomy" id="2838746"/>
    <lineage>
        <taxon>Bacteria</taxon>
        <taxon>Bacillati</taxon>
        <taxon>Actinomycetota</taxon>
        <taxon>Actinomycetes</taxon>
        <taxon>Micrococcales</taxon>
        <taxon>Ruaniaceae</taxon>
        <taxon>Ruania</taxon>
    </lineage>
</organism>
<dbReference type="GO" id="GO:0070967">
    <property type="term" value="F:coenzyme F420 binding"/>
    <property type="evidence" value="ECO:0007669"/>
    <property type="project" value="TreeGrafter"/>
</dbReference>
<proteinExistence type="inferred from homology"/>
<dbReference type="GO" id="GO:0005886">
    <property type="term" value="C:plasma membrane"/>
    <property type="evidence" value="ECO:0007669"/>
    <property type="project" value="TreeGrafter"/>
</dbReference>
<dbReference type="PANTHER" id="PTHR39428:SF3">
    <property type="entry name" value="DEAZAFLAVIN-DEPENDENT NITROREDUCTASE"/>
    <property type="match status" value="1"/>
</dbReference>
<evidence type="ECO:0000256" key="2">
    <source>
        <dbReference type="ARBA" id="ARBA00049106"/>
    </source>
</evidence>
<dbReference type="GO" id="GO:0016491">
    <property type="term" value="F:oxidoreductase activity"/>
    <property type="evidence" value="ECO:0007669"/>
    <property type="project" value="InterPro"/>
</dbReference>